<evidence type="ECO:0000313" key="2">
    <source>
        <dbReference type="Proteomes" id="UP001501442"/>
    </source>
</evidence>
<evidence type="ECO:0000313" key="1">
    <source>
        <dbReference type="EMBL" id="GAA4630281.1"/>
    </source>
</evidence>
<gene>
    <name evidence="1" type="ORF">GCM10023196_054990</name>
</gene>
<protein>
    <submittedName>
        <fullName evidence="1">Uncharacterized protein</fullName>
    </submittedName>
</protein>
<comment type="caution">
    <text evidence="1">The sequence shown here is derived from an EMBL/GenBank/DDBJ whole genome shotgun (WGS) entry which is preliminary data.</text>
</comment>
<proteinExistence type="predicted"/>
<sequence length="100" mass="10316">MCIFAANLDWLTLIPRVDRLTTAAAGTAEYGFAWTCRAMGSRKAVGAAGAAADRDVLGVEALPWVPSRRPVSTAMIAPAAAIAAAVAIPAAHRPREVCGI</sequence>
<organism evidence="1 2">
    <name type="scientific">Actinoallomurus vinaceus</name>
    <dbReference type="NCBI Taxonomy" id="1080074"/>
    <lineage>
        <taxon>Bacteria</taxon>
        <taxon>Bacillati</taxon>
        <taxon>Actinomycetota</taxon>
        <taxon>Actinomycetes</taxon>
        <taxon>Streptosporangiales</taxon>
        <taxon>Thermomonosporaceae</taxon>
        <taxon>Actinoallomurus</taxon>
    </lineage>
</organism>
<name>A0ABP8UFR9_9ACTN</name>
<dbReference type="EMBL" id="BAABHK010000008">
    <property type="protein sequence ID" value="GAA4630281.1"/>
    <property type="molecule type" value="Genomic_DNA"/>
</dbReference>
<keyword evidence="2" id="KW-1185">Reference proteome</keyword>
<dbReference type="Proteomes" id="UP001501442">
    <property type="component" value="Unassembled WGS sequence"/>
</dbReference>
<reference evidence="2" key="1">
    <citation type="journal article" date="2019" name="Int. J. Syst. Evol. Microbiol.">
        <title>The Global Catalogue of Microorganisms (GCM) 10K type strain sequencing project: providing services to taxonomists for standard genome sequencing and annotation.</title>
        <authorList>
            <consortium name="The Broad Institute Genomics Platform"/>
            <consortium name="The Broad Institute Genome Sequencing Center for Infectious Disease"/>
            <person name="Wu L."/>
            <person name="Ma J."/>
        </authorList>
    </citation>
    <scope>NUCLEOTIDE SEQUENCE [LARGE SCALE GENOMIC DNA]</scope>
    <source>
        <strain evidence="2">JCM 17939</strain>
    </source>
</reference>
<accession>A0ABP8UFR9</accession>